<keyword evidence="4 10" id="KW-0812">Transmembrane</keyword>
<dbReference type="GO" id="GO:0004984">
    <property type="term" value="F:olfactory receptor activity"/>
    <property type="evidence" value="ECO:0007669"/>
    <property type="project" value="InterPro"/>
</dbReference>
<name>A0A2I4PH22_ADELI</name>
<keyword evidence="3 10" id="KW-0716">Sensory transduction</keyword>
<comment type="caution">
    <text evidence="10">Lacks conserved residue(s) required for the propagation of feature annotation.</text>
</comment>
<keyword evidence="2" id="KW-1003">Cell membrane</keyword>
<evidence type="ECO:0000256" key="10">
    <source>
        <dbReference type="RuleBase" id="RU351113"/>
    </source>
</evidence>
<keyword evidence="5 10" id="KW-0552">Olfaction</keyword>
<keyword evidence="8 10" id="KW-0675">Receptor</keyword>
<feature type="transmembrane region" description="Helical" evidence="10">
    <location>
        <begin position="70"/>
        <end position="95"/>
    </location>
</feature>
<dbReference type="Pfam" id="PF02949">
    <property type="entry name" value="7tm_6"/>
    <property type="match status" value="1"/>
</dbReference>
<keyword evidence="6 10" id="KW-1133">Transmembrane helix</keyword>
<reference evidence="11" key="1">
    <citation type="submission" date="2016-01" db="EMBL/GenBank/DDBJ databases">
        <title>Candidate chemosensory genes identified in Adelphocoris lineolatus (Goeze) (Hemiptera: Miridae) by antennal transcriptome analysis.</title>
        <authorList>
            <person name="Xiao Y."/>
        </authorList>
    </citation>
    <scope>NUCLEOTIDE SEQUENCE</scope>
</reference>
<dbReference type="AlphaFoldDB" id="A0A2I4PH22"/>
<organism evidence="11">
    <name type="scientific">Adelphocoris lineolatus</name>
    <name type="common">Alfalfa plant bug</name>
    <dbReference type="NCBI Taxonomy" id="236346"/>
    <lineage>
        <taxon>Eukaryota</taxon>
        <taxon>Metazoa</taxon>
        <taxon>Ecdysozoa</taxon>
        <taxon>Arthropoda</taxon>
        <taxon>Hexapoda</taxon>
        <taxon>Insecta</taxon>
        <taxon>Pterygota</taxon>
        <taxon>Neoptera</taxon>
        <taxon>Paraneoptera</taxon>
        <taxon>Hemiptera</taxon>
        <taxon>Heteroptera</taxon>
        <taxon>Panheteroptera</taxon>
        <taxon>Cimicomorpha</taxon>
        <taxon>Miridae</taxon>
        <taxon>Mirini</taxon>
        <taxon>Adelphocoris</taxon>
    </lineage>
</organism>
<evidence type="ECO:0000256" key="8">
    <source>
        <dbReference type="ARBA" id="ARBA00023170"/>
    </source>
</evidence>
<evidence type="ECO:0000313" key="11">
    <source>
        <dbReference type="EMBL" id="APZ81443.1"/>
    </source>
</evidence>
<dbReference type="EMBL" id="KU523621">
    <property type="protein sequence ID" value="APZ81443.1"/>
    <property type="molecule type" value="mRNA"/>
</dbReference>
<proteinExistence type="evidence at transcript level"/>
<feature type="transmembrane region" description="Helical" evidence="10">
    <location>
        <begin position="134"/>
        <end position="160"/>
    </location>
</feature>
<evidence type="ECO:0000256" key="1">
    <source>
        <dbReference type="ARBA" id="ARBA00004651"/>
    </source>
</evidence>
<sequence>MAFGYLRIDWLTQDEVDVFDLFQKLMSNVGTMSDSKEKRRLTIIILSLLFIPMVIASLCASIIYRDDFDILAYSLHHTVLMSLAWVLNNVVIPVFRNQYNFLMEGTKKTYYYDSDLVNNYAKDIIHKRIGISRFIGKSIVIGTIGILIEIQIFFAAEVIWFQTYRTLFPVYTFGLDLDNIVVLVSVVLYQEVVMCWTANLPVVLLNIAYSTWSHLDLEMKILVFAITNVEKIVMEKSGKRSLDRTDEKHRSEIYESYCCHLAKHHHCIISYFEAYSQAVSLITTLMFTTGFIMFVLVGLSTMSDNLGVKLKLFWFLVFQVIITFGWCWVGQYIADKSAEISEAVMGTPWWLMPKSCHSTLLLIMVRCKKPLVITSSFGQQANMQTFMDMMKSVFQFVSVLYQVTKGENEE</sequence>
<evidence type="ECO:0000256" key="5">
    <source>
        <dbReference type="ARBA" id="ARBA00022725"/>
    </source>
</evidence>
<evidence type="ECO:0000256" key="3">
    <source>
        <dbReference type="ARBA" id="ARBA00022606"/>
    </source>
</evidence>
<evidence type="ECO:0000256" key="4">
    <source>
        <dbReference type="ARBA" id="ARBA00022692"/>
    </source>
</evidence>
<feature type="transmembrane region" description="Helical" evidence="10">
    <location>
        <begin position="278"/>
        <end position="300"/>
    </location>
</feature>
<feature type="transmembrane region" description="Helical" evidence="10">
    <location>
        <begin position="180"/>
        <end position="209"/>
    </location>
</feature>
<keyword evidence="7 10" id="KW-0472">Membrane</keyword>
<evidence type="ECO:0000256" key="7">
    <source>
        <dbReference type="ARBA" id="ARBA00023136"/>
    </source>
</evidence>
<dbReference type="GO" id="GO:0005886">
    <property type="term" value="C:plasma membrane"/>
    <property type="evidence" value="ECO:0007669"/>
    <property type="project" value="UniProtKB-SubCell"/>
</dbReference>
<accession>A0A2I4PH22</accession>
<evidence type="ECO:0000256" key="2">
    <source>
        <dbReference type="ARBA" id="ARBA00022475"/>
    </source>
</evidence>
<evidence type="ECO:0000256" key="6">
    <source>
        <dbReference type="ARBA" id="ARBA00022989"/>
    </source>
</evidence>
<dbReference type="InterPro" id="IPR004117">
    <property type="entry name" value="7tm6_olfct_rcpt"/>
</dbReference>
<dbReference type="PANTHER" id="PTHR21137:SF35">
    <property type="entry name" value="ODORANT RECEPTOR 19A-RELATED"/>
    <property type="match status" value="1"/>
</dbReference>
<evidence type="ECO:0000256" key="9">
    <source>
        <dbReference type="ARBA" id="ARBA00023224"/>
    </source>
</evidence>
<dbReference type="GO" id="GO:0007165">
    <property type="term" value="P:signal transduction"/>
    <property type="evidence" value="ECO:0007669"/>
    <property type="project" value="UniProtKB-KW"/>
</dbReference>
<feature type="transmembrane region" description="Helical" evidence="10">
    <location>
        <begin position="312"/>
        <end position="329"/>
    </location>
</feature>
<comment type="similarity">
    <text evidence="10">Belongs to the insect chemoreceptor superfamily. Heteromeric odorant receptor channel (TC 1.A.69) family.</text>
</comment>
<feature type="transmembrane region" description="Helical" evidence="10">
    <location>
        <begin position="41"/>
        <end position="64"/>
    </location>
</feature>
<dbReference type="PANTHER" id="PTHR21137">
    <property type="entry name" value="ODORANT RECEPTOR"/>
    <property type="match status" value="1"/>
</dbReference>
<comment type="subcellular location">
    <subcellularLocation>
        <location evidence="1 10">Cell membrane</location>
        <topology evidence="1 10">Multi-pass membrane protein</topology>
    </subcellularLocation>
</comment>
<dbReference type="GO" id="GO:0005549">
    <property type="term" value="F:odorant binding"/>
    <property type="evidence" value="ECO:0007669"/>
    <property type="project" value="InterPro"/>
</dbReference>
<keyword evidence="9 10" id="KW-0807">Transducer</keyword>
<protein>
    <recommendedName>
        <fullName evidence="10">Odorant receptor</fullName>
    </recommendedName>
</protein>